<comment type="caution">
    <text evidence="2">The sequence shown here is derived from an EMBL/GenBank/DDBJ whole genome shotgun (WGS) entry which is preliminary data.</text>
</comment>
<dbReference type="AlphaFoldDB" id="A0A6A3CL78"/>
<accession>A0A6A3CL78</accession>
<feature type="compositionally biased region" description="Basic residues" evidence="1">
    <location>
        <begin position="539"/>
        <end position="548"/>
    </location>
</feature>
<organism evidence="2 3">
    <name type="scientific">Hibiscus syriacus</name>
    <name type="common">Rose of Sharon</name>
    <dbReference type="NCBI Taxonomy" id="106335"/>
    <lineage>
        <taxon>Eukaryota</taxon>
        <taxon>Viridiplantae</taxon>
        <taxon>Streptophyta</taxon>
        <taxon>Embryophyta</taxon>
        <taxon>Tracheophyta</taxon>
        <taxon>Spermatophyta</taxon>
        <taxon>Magnoliopsida</taxon>
        <taxon>eudicotyledons</taxon>
        <taxon>Gunneridae</taxon>
        <taxon>Pentapetalae</taxon>
        <taxon>rosids</taxon>
        <taxon>malvids</taxon>
        <taxon>Malvales</taxon>
        <taxon>Malvaceae</taxon>
        <taxon>Malvoideae</taxon>
        <taxon>Hibiscus</taxon>
    </lineage>
</organism>
<feature type="compositionally biased region" description="Polar residues" evidence="1">
    <location>
        <begin position="807"/>
        <end position="831"/>
    </location>
</feature>
<gene>
    <name evidence="2" type="ORF">F3Y22_tig00003041pilonHSYRG01014</name>
</gene>
<feature type="compositionally biased region" description="Polar residues" evidence="1">
    <location>
        <begin position="590"/>
        <end position="608"/>
    </location>
</feature>
<name>A0A6A3CL78_HIBSY</name>
<proteinExistence type="predicted"/>
<reference evidence="2" key="1">
    <citation type="submission" date="2019-09" db="EMBL/GenBank/DDBJ databases">
        <title>Draft genome information of white flower Hibiscus syriacus.</title>
        <authorList>
            <person name="Kim Y.-M."/>
        </authorList>
    </citation>
    <scope>NUCLEOTIDE SEQUENCE [LARGE SCALE GENOMIC DNA]</scope>
    <source>
        <strain evidence="2">YM2019G1</strain>
    </source>
</reference>
<evidence type="ECO:0000313" key="3">
    <source>
        <dbReference type="Proteomes" id="UP000436088"/>
    </source>
</evidence>
<keyword evidence="3" id="KW-1185">Reference proteome</keyword>
<feature type="region of interest" description="Disordered" evidence="1">
    <location>
        <begin position="282"/>
        <end position="315"/>
    </location>
</feature>
<feature type="region of interest" description="Disordered" evidence="1">
    <location>
        <begin position="436"/>
        <end position="628"/>
    </location>
</feature>
<feature type="region of interest" description="Disordered" evidence="1">
    <location>
        <begin position="641"/>
        <end position="831"/>
    </location>
</feature>
<dbReference type="EMBL" id="VEPZ02000209">
    <property type="protein sequence ID" value="KAE8730165.1"/>
    <property type="molecule type" value="Genomic_DNA"/>
</dbReference>
<feature type="compositionally biased region" description="Polar residues" evidence="1">
    <location>
        <begin position="303"/>
        <end position="313"/>
    </location>
</feature>
<sequence>MKKPNSTSGCGCADVYNTVFIDTSLDTHLAVIVSNSDTVSDLKKKIMYEHPLCFPNIANIKINSLKVECQGIFYHLSDSMFVKSAFVGVSENWFLLVDVAKEHRENDYPGIKNHSAYVFDPLAGDMIKRLSNINDASLPQDRDNYCAKQNSPSQQFGFSNSTKENSEDLHNEVEHMADSNSQVSFPATNKGPRLIAQLKDVGENICEDLPASADASILKEKQKTKKIKKDNLKENDAIVVESGKDALDSGNVLEENSFKDGPSSVLNDANMGNQISNIESVKQNHFSPADASGGKKIRKRQKLNPSQAGSEVSSAKDVHHVHLDTFQAVEAKDKDSDNIADLDSFIGKRSMGGVISEPCPISPMEMQEVSETNRVPHSEGDNEMDDTNDGNLESKNEAPQPVIASVIKTRNYQNSSHVDGHPTSVSREGINFRKAFGASGDENQSDTLEEKIVEPKKSSKKVKKSKKSKGPVGGTEAVDVVRNRGPASEISPAEESPTTVNSEHLSDNVEQAGKSDGKEESKMKKSDCSPLVNDVKADKSRKKNKKKSSPVLTPPELQAKDDVDQREPTFLVHNVTEVSTSSKSTRKTVNADSSLDVQLNGSDFGSNRNKVEPQHDGRPIQDDASVDHSKSILVDNVYNSKEVPGGSKIAKSQQKHGTVDSGEVIIDKVTHKAGVETAVKGKRKKNPKPELPSLEMLNGNQHKEAKTQATKASSSQSQISLSKVEPSSSNVKPSKQLLAISESAAEEPPQSKKSGKIDATPKTAQKSIEVNSSRVHTGLKKNNHRAVSSSAFEKPKWTINLKKGGNEPQSQLDVAKATGTNSRIDATSLANKKSLLATVGTIFRHDDNESSDDEDGVGNSDSSTRAPSNSSSSSDYSSNSIAKGSASQNGSYDSEGEESGGRKKQKPGSSSPKSISLHAILRNSSSYKKAKLTASQDIDSQPEEFVPDSLAP</sequence>
<feature type="compositionally biased region" description="Basic and acidic residues" evidence="1">
    <location>
        <begin position="609"/>
        <end position="628"/>
    </location>
</feature>
<protein>
    <submittedName>
        <fullName evidence="2">3-ketoacyl-CoA reductase 1 isoform 1</fullName>
    </submittedName>
</protein>
<feature type="compositionally biased region" description="Basic and acidic residues" evidence="1">
    <location>
        <begin position="558"/>
        <end position="567"/>
    </location>
</feature>
<evidence type="ECO:0000313" key="2">
    <source>
        <dbReference type="EMBL" id="KAE8730165.1"/>
    </source>
</evidence>
<dbReference type="Proteomes" id="UP000436088">
    <property type="component" value="Unassembled WGS sequence"/>
</dbReference>
<feature type="region of interest" description="Disordered" evidence="1">
    <location>
        <begin position="367"/>
        <end position="398"/>
    </location>
</feature>
<feature type="compositionally biased region" description="Low complexity" evidence="1">
    <location>
        <begin position="859"/>
        <end position="880"/>
    </location>
</feature>
<feature type="compositionally biased region" description="Basic and acidic residues" evidence="1">
    <location>
        <begin position="665"/>
        <end position="674"/>
    </location>
</feature>
<feature type="compositionally biased region" description="Polar residues" evidence="1">
    <location>
        <begin position="922"/>
        <end position="939"/>
    </location>
</feature>
<dbReference type="OrthoDB" id="1093005at2759"/>
<feature type="compositionally biased region" description="Low complexity" evidence="1">
    <location>
        <begin position="907"/>
        <end position="916"/>
    </location>
</feature>
<feature type="region of interest" description="Disordered" evidence="1">
    <location>
        <begin position="843"/>
        <end position="952"/>
    </location>
</feature>
<feature type="compositionally biased region" description="Polar residues" evidence="1">
    <location>
        <begin position="762"/>
        <end position="775"/>
    </location>
</feature>
<feature type="compositionally biased region" description="Basic and acidic residues" evidence="1">
    <location>
        <begin position="448"/>
        <end position="457"/>
    </location>
</feature>
<evidence type="ECO:0000256" key="1">
    <source>
        <dbReference type="SAM" id="MobiDB-lite"/>
    </source>
</evidence>
<feature type="compositionally biased region" description="Low complexity" evidence="1">
    <location>
        <begin position="707"/>
        <end position="723"/>
    </location>
</feature>
<feature type="compositionally biased region" description="Basic and acidic residues" evidence="1">
    <location>
        <begin position="513"/>
        <end position="527"/>
    </location>
</feature>
<feature type="compositionally biased region" description="Basic residues" evidence="1">
    <location>
        <begin position="458"/>
        <end position="469"/>
    </location>
</feature>